<protein>
    <recommendedName>
        <fullName evidence="8 10">Protein GrpE</fullName>
    </recommendedName>
    <alternativeName>
        <fullName evidence="9 10">HSP-70 cofactor</fullName>
    </alternativeName>
</protein>
<evidence type="ECO:0000313" key="14">
    <source>
        <dbReference type="EMBL" id="MBB2183102.1"/>
    </source>
</evidence>
<dbReference type="GO" id="GO:0042803">
    <property type="term" value="F:protein homodimerization activity"/>
    <property type="evidence" value="ECO:0007669"/>
    <property type="project" value="InterPro"/>
</dbReference>
<dbReference type="Gene3D" id="3.90.20.20">
    <property type="match status" value="1"/>
</dbReference>
<evidence type="ECO:0000256" key="8">
    <source>
        <dbReference type="ARBA" id="ARBA00072274"/>
    </source>
</evidence>
<feature type="region of interest" description="Disordered" evidence="13">
    <location>
        <begin position="1"/>
        <end position="81"/>
    </location>
</feature>
<dbReference type="PROSITE" id="PS01071">
    <property type="entry name" value="GRPE"/>
    <property type="match status" value="1"/>
</dbReference>
<dbReference type="HAMAP" id="MF_01151">
    <property type="entry name" value="GrpE"/>
    <property type="match status" value="1"/>
</dbReference>
<evidence type="ECO:0000256" key="1">
    <source>
        <dbReference type="ARBA" id="ARBA00004496"/>
    </source>
</evidence>
<gene>
    <name evidence="10 14" type="primary">grpE</name>
    <name evidence="14" type="ORF">H0486_09440</name>
</gene>
<accession>A0A839K1M2</accession>
<dbReference type="Gene3D" id="2.30.22.10">
    <property type="entry name" value="Head domain of nucleotide exchange factor GrpE"/>
    <property type="match status" value="1"/>
</dbReference>
<dbReference type="GO" id="GO:0006457">
    <property type="term" value="P:protein folding"/>
    <property type="evidence" value="ECO:0007669"/>
    <property type="project" value="InterPro"/>
</dbReference>
<dbReference type="InterPro" id="IPR013805">
    <property type="entry name" value="GrpE_CC"/>
</dbReference>
<dbReference type="AlphaFoldDB" id="A0A839K1M2"/>
<evidence type="ECO:0000256" key="13">
    <source>
        <dbReference type="SAM" id="MobiDB-lite"/>
    </source>
</evidence>
<dbReference type="FunFam" id="2.30.22.10:FF:000001">
    <property type="entry name" value="Protein GrpE"/>
    <property type="match status" value="1"/>
</dbReference>
<evidence type="ECO:0000256" key="3">
    <source>
        <dbReference type="ARBA" id="ARBA00011738"/>
    </source>
</evidence>
<evidence type="ECO:0000256" key="4">
    <source>
        <dbReference type="ARBA" id="ARBA00022490"/>
    </source>
</evidence>
<evidence type="ECO:0000256" key="6">
    <source>
        <dbReference type="ARBA" id="ARBA00023186"/>
    </source>
</evidence>
<feature type="compositionally biased region" description="Basic and acidic residues" evidence="13">
    <location>
        <begin position="1"/>
        <end position="24"/>
    </location>
</feature>
<keyword evidence="15" id="KW-1185">Reference proteome</keyword>
<sequence length="228" mass="26244">MEKETVMKEQEKESTNQTKDKEENVTENDVAMDTEENVNIDALFEDTAEDNTENQDDEAESEKKEKQNKANKSLFKNSKSKELAAKDQKIEELTDRLMRTMAEFDNYRKRTEKEKSQMYDMGVKAIIEKLLPIVDNFERGLGTITEKEKESGFAQGIEMIYKQLLAAFDEIGVKPIDAVGKEFDPNLHNAVMHGEDESLGENIVSDEFQKGYLYRDIVIRHSMVKVVN</sequence>
<dbReference type="EMBL" id="JACEGA010000001">
    <property type="protein sequence ID" value="MBB2183102.1"/>
    <property type="molecule type" value="Genomic_DNA"/>
</dbReference>
<evidence type="ECO:0000256" key="5">
    <source>
        <dbReference type="ARBA" id="ARBA00023016"/>
    </source>
</evidence>
<dbReference type="GO" id="GO:0000774">
    <property type="term" value="F:adenyl-nucleotide exchange factor activity"/>
    <property type="evidence" value="ECO:0007669"/>
    <property type="project" value="InterPro"/>
</dbReference>
<keyword evidence="5 10" id="KW-0346">Stress response</keyword>
<dbReference type="GO" id="GO:0051087">
    <property type="term" value="F:protein-folding chaperone binding"/>
    <property type="evidence" value="ECO:0007669"/>
    <property type="project" value="InterPro"/>
</dbReference>
<evidence type="ECO:0000256" key="11">
    <source>
        <dbReference type="RuleBase" id="RU000639"/>
    </source>
</evidence>
<dbReference type="PANTHER" id="PTHR21237:SF23">
    <property type="entry name" value="GRPE PROTEIN HOMOLOG, MITOCHONDRIAL"/>
    <property type="match status" value="1"/>
</dbReference>
<dbReference type="NCBIfam" id="NF010738">
    <property type="entry name" value="PRK14140.1"/>
    <property type="match status" value="1"/>
</dbReference>
<evidence type="ECO:0000256" key="9">
    <source>
        <dbReference type="ARBA" id="ARBA00076414"/>
    </source>
</evidence>
<comment type="subcellular location">
    <subcellularLocation>
        <location evidence="1 10">Cytoplasm</location>
    </subcellularLocation>
</comment>
<reference evidence="14 15" key="1">
    <citation type="submission" date="2020-07" db="EMBL/GenBank/DDBJ databases">
        <title>Characterization and genome sequencing of isolate MD1, a novel member within the family Lachnospiraceae.</title>
        <authorList>
            <person name="Rettenmaier R."/>
            <person name="Di Bello L."/>
            <person name="Zinser C."/>
            <person name="Scheitz K."/>
            <person name="Liebl W."/>
            <person name="Zverlov V."/>
        </authorList>
    </citation>
    <scope>NUCLEOTIDE SEQUENCE [LARGE SCALE GENOMIC DNA]</scope>
    <source>
        <strain evidence="14 15">MD1</strain>
    </source>
</reference>
<keyword evidence="6 10" id="KW-0143">Chaperone</keyword>
<feature type="compositionally biased region" description="Acidic residues" evidence="13">
    <location>
        <begin position="30"/>
        <end position="60"/>
    </location>
</feature>
<evidence type="ECO:0000256" key="10">
    <source>
        <dbReference type="HAMAP-Rule" id="MF_01151"/>
    </source>
</evidence>
<dbReference type="InterPro" id="IPR009012">
    <property type="entry name" value="GrpE_head"/>
</dbReference>
<dbReference type="GO" id="GO:0051082">
    <property type="term" value="F:unfolded protein binding"/>
    <property type="evidence" value="ECO:0007669"/>
    <property type="project" value="TreeGrafter"/>
</dbReference>
<comment type="function">
    <text evidence="7 10 11">Participates actively in the response to hyperosmotic and heat shock by preventing the aggregation of stress-denatured proteins, in association with DnaK and GrpE. It is the nucleotide exchange factor for DnaK and may function as a thermosensor. Unfolded proteins bind initially to DnaJ; upon interaction with the DnaJ-bound protein, DnaK hydrolyzes its bound ATP, resulting in the formation of a stable complex. GrpE releases ADP from DnaK; ATP binding to DnaK triggers the release of the substrate protein, thus completing the reaction cycle. Several rounds of ATP-dependent interactions between DnaJ, DnaK and GrpE are required for fully efficient folding.</text>
</comment>
<dbReference type="PRINTS" id="PR00773">
    <property type="entry name" value="GRPEPROTEIN"/>
</dbReference>
<dbReference type="SUPFAM" id="SSF51064">
    <property type="entry name" value="Head domain of nucleotide exchange factor GrpE"/>
    <property type="match status" value="1"/>
</dbReference>
<name>A0A839K1M2_9FIRM</name>
<comment type="subunit">
    <text evidence="3 10">Homodimer.</text>
</comment>
<dbReference type="CDD" id="cd00446">
    <property type="entry name" value="GrpE"/>
    <property type="match status" value="1"/>
</dbReference>
<organism evidence="14 15">
    <name type="scientific">Variimorphobacter saccharofermentans</name>
    <dbReference type="NCBI Taxonomy" id="2755051"/>
    <lineage>
        <taxon>Bacteria</taxon>
        <taxon>Bacillati</taxon>
        <taxon>Bacillota</taxon>
        <taxon>Clostridia</taxon>
        <taxon>Lachnospirales</taxon>
        <taxon>Lachnospiraceae</taxon>
        <taxon>Variimorphobacter</taxon>
    </lineage>
</organism>
<comment type="caution">
    <text evidence="14">The sequence shown here is derived from an EMBL/GenBank/DDBJ whole genome shotgun (WGS) entry which is preliminary data.</text>
</comment>
<evidence type="ECO:0000256" key="7">
    <source>
        <dbReference type="ARBA" id="ARBA00053401"/>
    </source>
</evidence>
<dbReference type="GO" id="GO:0005737">
    <property type="term" value="C:cytoplasm"/>
    <property type="evidence" value="ECO:0007669"/>
    <property type="project" value="UniProtKB-SubCell"/>
</dbReference>
<dbReference type="InterPro" id="IPR000740">
    <property type="entry name" value="GrpE"/>
</dbReference>
<dbReference type="Pfam" id="PF01025">
    <property type="entry name" value="GrpE"/>
    <property type="match status" value="1"/>
</dbReference>
<dbReference type="PANTHER" id="PTHR21237">
    <property type="entry name" value="GRPE PROTEIN"/>
    <property type="match status" value="1"/>
</dbReference>
<evidence type="ECO:0000256" key="2">
    <source>
        <dbReference type="ARBA" id="ARBA00009054"/>
    </source>
</evidence>
<keyword evidence="4 10" id="KW-0963">Cytoplasm</keyword>
<evidence type="ECO:0000313" key="15">
    <source>
        <dbReference type="Proteomes" id="UP000574276"/>
    </source>
</evidence>
<evidence type="ECO:0000256" key="12">
    <source>
        <dbReference type="RuleBase" id="RU004478"/>
    </source>
</evidence>
<dbReference type="SUPFAM" id="SSF58014">
    <property type="entry name" value="Coiled-coil domain of nucleotide exchange factor GrpE"/>
    <property type="match status" value="1"/>
</dbReference>
<comment type="similarity">
    <text evidence="2 10 12">Belongs to the GrpE family.</text>
</comment>
<proteinExistence type="inferred from homology"/>
<dbReference type="Proteomes" id="UP000574276">
    <property type="component" value="Unassembled WGS sequence"/>
</dbReference>